<feature type="compositionally biased region" description="Low complexity" evidence="7">
    <location>
        <begin position="182"/>
        <end position="191"/>
    </location>
</feature>
<proteinExistence type="predicted"/>
<feature type="region of interest" description="Disordered" evidence="7">
    <location>
        <begin position="636"/>
        <end position="767"/>
    </location>
</feature>
<feature type="compositionally biased region" description="Low complexity" evidence="7">
    <location>
        <begin position="146"/>
        <end position="160"/>
    </location>
</feature>
<feature type="region of interest" description="Disordered" evidence="7">
    <location>
        <begin position="93"/>
        <end position="246"/>
    </location>
</feature>
<dbReference type="Pfam" id="PF00498">
    <property type="entry name" value="FHA"/>
    <property type="match status" value="1"/>
</dbReference>
<dbReference type="OrthoDB" id="687730at2759"/>
<organism evidence="10 11">
    <name type="scientific">Puccinia sorghi</name>
    <dbReference type="NCBI Taxonomy" id="27349"/>
    <lineage>
        <taxon>Eukaryota</taxon>
        <taxon>Fungi</taxon>
        <taxon>Dikarya</taxon>
        <taxon>Basidiomycota</taxon>
        <taxon>Pucciniomycotina</taxon>
        <taxon>Pucciniomycetes</taxon>
        <taxon>Pucciniales</taxon>
        <taxon>Pucciniaceae</taxon>
        <taxon>Puccinia</taxon>
    </lineage>
</organism>
<dbReference type="PANTHER" id="PTHR15067:SF7">
    <property type="entry name" value="E3 UBIQUITIN-PROTEIN LIGASE DMA1-RELATED"/>
    <property type="match status" value="1"/>
</dbReference>
<dbReference type="GO" id="GO:0016567">
    <property type="term" value="P:protein ubiquitination"/>
    <property type="evidence" value="ECO:0007669"/>
    <property type="project" value="TreeGrafter"/>
</dbReference>
<dbReference type="GO" id="GO:0006511">
    <property type="term" value="P:ubiquitin-dependent protein catabolic process"/>
    <property type="evidence" value="ECO:0007669"/>
    <property type="project" value="TreeGrafter"/>
</dbReference>
<dbReference type="InterPro" id="IPR001841">
    <property type="entry name" value="Znf_RING"/>
</dbReference>
<name>A0A0L6V3U9_9BASI</name>
<evidence type="ECO:0000256" key="3">
    <source>
        <dbReference type="ARBA" id="ARBA00022771"/>
    </source>
</evidence>
<dbReference type="VEuPathDB" id="FungiDB:VP01_2846g2"/>
<dbReference type="SMART" id="SM00240">
    <property type="entry name" value="FHA"/>
    <property type="match status" value="1"/>
</dbReference>
<feature type="region of interest" description="Disordered" evidence="7">
    <location>
        <begin position="491"/>
        <end position="561"/>
    </location>
</feature>
<keyword evidence="11" id="KW-1185">Reference proteome</keyword>
<feature type="compositionally biased region" description="Polar residues" evidence="7">
    <location>
        <begin position="42"/>
        <end position="61"/>
    </location>
</feature>
<keyword evidence="5" id="KW-0862">Zinc</keyword>
<dbReference type="GO" id="GO:0061630">
    <property type="term" value="F:ubiquitin protein ligase activity"/>
    <property type="evidence" value="ECO:0007669"/>
    <property type="project" value="TreeGrafter"/>
</dbReference>
<dbReference type="GO" id="GO:0008270">
    <property type="term" value="F:zinc ion binding"/>
    <property type="evidence" value="ECO:0007669"/>
    <property type="project" value="UniProtKB-KW"/>
</dbReference>
<dbReference type="GO" id="GO:0032153">
    <property type="term" value="C:cell division site"/>
    <property type="evidence" value="ECO:0007669"/>
    <property type="project" value="TreeGrafter"/>
</dbReference>
<evidence type="ECO:0000256" key="7">
    <source>
        <dbReference type="SAM" id="MobiDB-lite"/>
    </source>
</evidence>
<evidence type="ECO:0000256" key="1">
    <source>
        <dbReference type="ARBA" id="ARBA00022679"/>
    </source>
</evidence>
<reference evidence="10 11" key="1">
    <citation type="submission" date="2015-08" db="EMBL/GenBank/DDBJ databases">
        <title>Next Generation Sequencing and Analysis of the Genome of Puccinia sorghi L Schw, the Causal Agent of Maize Common Rust.</title>
        <authorList>
            <person name="Rochi L."/>
            <person name="Burguener G."/>
            <person name="Darino M."/>
            <person name="Turjanski A."/>
            <person name="Kreff E."/>
            <person name="Dieguez M.J."/>
            <person name="Sacco F."/>
        </authorList>
    </citation>
    <scope>NUCLEOTIDE SEQUENCE [LARGE SCALE GENOMIC DNA]</scope>
    <source>
        <strain evidence="10 11">RO10H11247</strain>
    </source>
</reference>
<accession>A0A0L6V3U9</accession>
<dbReference type="GO" id="GO:0000151">
    <property type="term" value="C:ubiquitin ligase complex"/>
    <property type="evidence" value="ECO:0007669"/>
    <property type="project" value="TreeGrafter"/>
</dbReference>
<keyword evidence="3 6" id="KW-0863">Zinc-finger</keyword>
<evidence type="ECO:0000256" key="5">
    <source>
        <dbReference type="ARBA" id="ARBA00022833"/>
    </source>
</evidence>
<evidence type="ECO:0000259" key="9">
    <source>
        <dbReference type="PROSITE" id="PS50089"/>
    </source>
</evidence>
<evidence type="ECO:0008006" key="12">
    <source>
        <dbReference type="Google" id="ProtNLM"/>
    </source>
</evidence>
<dbReference type="AlphaFoldDB" id="A0A0L6V3U9"/>
<dbReference type="SMART" id="SM00184">
    <property type="entry name" value="RING"/>
    <property type="match status" value="1"/>
</dbReference>
<evidence type="ECO:0000256" key="2">
    <source>
        <dbReference type="ARBA" id="ARBA00022723"/>
    </source>
</evidence>
<evidence type="ECO:0000256" key="4">
    <source>
        <dbReference type="ARBA" id="ARBA00022786"/>
    </source>
</evidence>
<feature type="compositionally biased region" description="Low complexity" evidence="7">
    <location>
        <begin position="663"/>
        <end position="677"/>
    </location>
</feature>
<feature type="compositionally biased region" description="Basic and acidic residues" evidence="7">
    <location>
        <begin position="728"/>
        <end position="738"/>
    </location>
</feature>
<dbReference type="InterPro" id="IPR008984">
    <property type="entry name" value="SMAD_FHA_dom_sf"/>
</dbReference>
<feature type="region of interest" description="Disordered" evidence="7">
    <location>
        <begin position="25"/>
        <end position="61"/>
    </location>
</feature>
<keyword evidence="4" id="KW-0833">Ubl conjugation pathway</keyword>
<dbReference type="PROSITE" id="PS50089">
    <property type="entry name" value="ZF_RING_2"/>
    <property type="match status" value="1"/>
</dbReference>
<keyword evidence="1" id="KW-0808">Transferase</keyword>
<dbReference type="InterPro" id="IPR013083">
    <property type="entry name" value="Znf_RING/FYVE/PHD"/>
</dbReference>
<keyword evidence="2" id="KW-0479">Metal-binding</keyword>
<feature type="compositionally biased region" description="Polar residues" evidence="7">
    <location>
        <begin position="209"/>
        <end position="246"/>
    </location>
</feature>
<dbReference type="PROSITE" id="PS50006">
    <property type="entry name" value="FHA_DOMAIN"/>
    <property type="match status" value="1"/>
</dbReference>
<evidence type="ECO:0000313" key="10">
    <source>
        <dbReference type="EMBL" id="KNZ54815.1"/>
    </source>
</evidence>
<comment type="caution">
    <text evidence="10">The sequence shown here is derived from an EMBL/GenBank/DDBJ whole genome shotgun (WGS) entry which is preliminary data.</text>
</comment>
<feature type="compositionally biased region" description="Low complexity" evidence="7">
    <location>
        <begin position="109"/>
        <end position="122"/>
    </location>
</feature>
<dbReference type="SUPFAM" id="SSF49879">
    <property type="entry name" value="SMAD/FHA domain"/>
    <property type="match status" value="1"/>
</dbReference>
<dbReference type="Gene3D" id="2.60.200.20">
    <property type="match status" value="1"/>
</dbReference>
<dbReference type="SUPFAM" id="SSF57850">
    <property type="entry name" value="RING/U-box"/>
    <property type="match status" value="1"/>
</dbReference>
<dbReference type="InterPro" id="IPR000253">
    <property type="entry name" value="FHA_dom"/>
</dbReference>
<dbReference type="STRING" id="27349.A0A0L6V3U9"/>
<dbReference type="Proteomes" id="UP000037035">
    <property type="component" value="Unassembled WGS sequence"/>
</dbReference>
<feature type="domain" description="FHA" evidence="8">
    <location>
        <begin position="278"/>
        <end position="337"/>
    </location>
</feature>
<dbReference type="Pfam" id="PF17123">
    <property type="entry name" value="zf-RING_11"/>
    <property type="match status" value="1"/>
</dbReference>
<evidence type="ECO:0000313" key="11">
    <source>
        <dbReference type="Proteomes" id="UP000037035"/>
    </source>
</evidence>
<sequence length="767" mass="83444">MVKINLEMTLSTLFHNRSTLALITSNQQQQQPVEQQQRVQPTDQRPTEQQQHNPYRSNNSRFTLSFNNLINRSKSNKRPQQQEIEQTHPNPLFNLMQYSLGPSPPTSPTQPQQPQQQQQQQQHPAPKSPYFPGLRRIQSRRRENTSNLLSSILSPGSSSSTQENERPPPLPQQYHSSTTNLPLTQPTRSTSQPPPIPRVIRSATERIRTNNTNQTLFNMSSTHNLTTPTNDQQQTPSHPNDNSNQPQLFSLRLVPHLDATRSLHFEPIERKLSPSTSLKLGRFTDRGTPQTNSDSRIAFKSKVVSRGHADIFTDQSGSFFIRDTKSSSGTFLNHIRLSAPGGESRPFPLRDGDVLQLGVDYQGGTEEIYRCVKMRVELNRGWQRSANAFNQQALAQLRSLGAKGTAVVTTTPSTASAAKDSNQKALTTEEPPKAVSDCCICLFGVTVCQALFIAPCSHTYHYKCIRPLLQMHHPGFSCPLCRTFADLEADVETDDQPAPAPPQALPESVVERSDAPPSHNAPPSVGNNAESTRPLLQPGGGGGEAAAVEISDASSREEGGNFHAVGENTVVLGSSPPVGGDQGSLERAHTMVMSSEMAAAYHAATMGPARSMGSVEEASEEEQMELAAGIDLPATATSVDSGHHRHQASSHQRCNHHGRRSSDNNSVLSDVNSSLASDDLRSNSLHPVPAAAHRVKPSKHTIVGGSPPADLSLVNHAAHSADHHHHKPLVDPHTDDGHASPPVHPNNAAPGPLLSSSDPAPLRAHLN</sequence>
<feature type="compositionally biased region" description="Low complexity" evidence="7">
    <location>
        <begin position="27"/>
        <end position="41"/>
    </location>
</feature>
<dbReference type="Gene3D" id="3.30.40.10">
    <property type="entry name" value="Zinc/RING finger domain, C3HC4 (zinc finger)"/>
    <property type="match status" value="1"/>
</dbReference>
<dbReference type="GO" id="GO:0005829">
    <property type="term" value="C:cytosol"/>
    <property type="evidence" value="ECO:0007669"/>
    <property type="project" value="TreeGrafter"/>
</dbReference>
<dbReference type="EMBL" id="LAVV01007775">
    <property type="protein sequence ID" value="KNZ54815.1"/>
    <property type="molecule type" value="Genomic_DNA"/>
</dbReference>
<evidence type="ECO:0000259" key="8">
    <source>
        <dbReference type="PROSITE" id="PS50006"/>
    </source>
</evidence>
<gene>
    <name evidence="10" type="ORF">VP01_2846g2</name>
</gene>
<feature type="domain" description="RING-type" evidence="9">
    <location>
        <begin position="438"/>
        <end position="482"/>
    </location>
</feature>
<feature type="compositionally biased region" description="Basic residues" evidence="7">
    <location>
        <begin position="643"/>
        <end position="659"/>
    </location>
</feature>
<evidence type="ECO:0000256" key="6">
    <source>
        <dbReference type="PROSITE-ProRule" id="PRU00175"/>
    </source>
</evidence>
<dbReference type="PANTHER" id="PTHR15067">
    <property type="entry name" value="E3 UBIQUITIN-PROTEIN LIGASE RNF8"/>
    <property type="match status" value="1"/>
</dbReference>
<protein>
    <recommendedName>
        <fullName evidence="12">FHA domain-containing protein</fullName>
    </recommendedName>
</protein>